<accession>A0A7G9GQ68</accession>
<evidence type="ECO:0000313" key="2">
    <source>
        <dbReference type="Proteomes" id="UP000515856"/>
    </source>
</evidence>
<dbReference type="AlphaFoldDB" id="A0A7G9GQ68"/>
<evidence type="ECO:0000313" key="1">
    <source>
        <dbReference type="EMBL" id="QNM12950.1"/>
    </source>
</evidence>
<proteinExistence type="predicted"/>
<reference evidence="1 2" key="1">
    <citation type="submission" date="2020-08" db="EMBL/GenBank/DDBJ databases">
        <authorList>
            <person name="Liu C."/>
            <person name="Sun Q."/>
        </authorList>
    </citation>
    <scope>NUCLEOTIDE SEQUENCE [LARGE SCALE GENOMIC DNA]</scope>
    <source>
        <strain evidence="1 2">NSJ-61</strain>
    </source>
</reference>
<dbReference type="EMBL" id="CP060636">
    <property type="protein sequence ID" value="QNM12950.1"/>
    <property type="molecule type" value="Genomic_DNA"/>
</dbReference>
<protein>
    <submittedName>
        <fullName evidence="1">Uncharacterized protein</fullName>
    </submittedName>
</protein>
<keyword evidence="2" id="KW-1185">Reference proteome</keyword>
<organism evidence="1 2">
    <name type="scientific">[Eubacterium] hominis</name>
    <dbReference type="NCBI Taxonomy" id="2764325"/>
    <lineage>
        <taxon>Bacteria</taxon>
        <taxon>Bacillati</taxon>
        <taxon>Bacillota</taxon>
        <taxon>Erysipelotrichia</taxon>
        <taxon>Erysipelotrichales</taxon>
        <taxon>Erysipelotrichaceae</taxon>
        <taxon>Amedibacillus</taxon>
    </lineage>
</organism>
<dbReference type="KEGG" id="ehn:H9Q80_03060"/>
<dbReference type="Proteomes" id="UP000515856">
    <property type="component" value="Chromosome"/>
</dbReference>
<sequence>MKKTYHWVNDDVKIDFKLPNMIQDLVDELEEMDQNEDWSYFDRCDFIENITKEFVINKEMTSKQRDILCERYRGG</sequence>
<name>A0A7G9GQ68_9FIRM</name>
<dbReference type="RefSeq" id="WP_117455756.1">
    <property type="nucleotide sequence ID" value="NZ_CP060636.1"/>
</dbReference>
<gene>
    <name evidence="1" type="ORF">H9Q80_03060</name>
</gene>